<dbReference type="Pfam" id="PF15324">
    <property type="entry name" value="TALPID3"/>
    <property type="match status" value="1"/>
</dbReference>
<evidence type="ECO:0000256" key="1">
    <source>
        <dbReference type="SAM" id="Coils"/>
    </source>
</evidence>
<evidence type="ECO:0008006" key="5">
    <source>
        <dbReference type="Google" id="ProtNLM"/>
    </source>
</evidence>
<dbReference type="Proteomes" id="UP001066276">
    <property type="component" value="Chromosome 9"/>
</dbReference>
<keyword evidence="4" id="KW-1185">Reference proteome</keyword>
<protein>
    <recommendedName>
        <fullName evidence="5">Protein TALPID3</fullName>
    </recommendedName>
</protein>
<dbReference type="GO" id="GO:0007224">
    <property type="term" value="P:smoothened signaling pathway"/>
    <property type="evidence" value="ECO:0007669"/>
    <property type="project" value="InterPro"/>
</dbReference>
<keyword evidence="1" id="KW-0175">Coiled coil</keyword>
<dbReference type="EMBL" id="JANPWB010000013">
    <property type="protein sequence ID" value="KAJ1107613.1"/>
    <property type="molecule type" value="Genomic_DNA"/>
</dbReference>
<feature type="region of interest" description="Disordered" evidence="2">
    <location>
        <begin position="1"/>
        <end position="62"/>
    </location>
</feature>
<feature type="compositionally biased region" description="Low complexity" evidence="2">
    <location>
        <begin position="1254"/>
        <end position="1263"/>
    </location>
</feature>
<sequence length="1570" mass="172305">MALSGSDVSLVSTDSSTAGDVLIRSTSVERSLAGKKQWTPHERQQETPRTSYIPPALSANKPWGRRISPGTPQAETNCEQHPLPEKMDSYLLLNEANLNIDSKRSPGPGPLLKEKSSKKENSKREGNICISQYATGQKETLRACLKQRVPETSVNKEVRVQLLQDIAAEESKKGDNDERQAHRDLDSAGIIAAATAAAIATAAPLLKAQSDLDAKIGSVSELICKLQADQLSSKMTDQQVKKMAQIEDGQQYRDRISQLEKQLGRLTEQRMQYIENLQKQQMEIQSRFISSAVNTSGVQRVCTHAICPNPSNELAKPGSQQMINHPDKDVFPVTRASTNVNSNQLVDSDHSKRKSPLETPAPRRFPPVPMSKDVHVPFQNQLLTLKENVDGSNVEKGRFLEQILRNQESPASQPAFGEKTPVTITKLSKNSSVTLPSDPEASAEQGFQGIKHFRPTGSSAVQKANDVLQDISQLKKDMQTMLQTKDTLHRTMIPEHHYFGQSSLLQKSKAPKSMFEDAERILREVKNDKKVLEDNLEAIIRAKDGSAVYSLISALTTNGDAVEEIRIKSEVDAWIKDISTEIQEEMMRKDYDSVKQNTSYQDMALKKSSQNIKRTKDNLARGNRSLPRTIEDAKKPLPANSVRAFPKQSEDISTRANVKSQLQKKDVKPKASRIAGEVDNPTEEHLTQLYGKPIYQSHRSTLKKGPYLRFTSPSPKSKPQRPKVVECIRGVKLKSARTQTRSSPLKTLMAGPKPRYILSQLQQENQYAFSPSREMPVFSGPLEGHLIPMAIPLGQSQMDVAAPHPASVVVMRQHPVTVTTTVPPSLPTSQPKVQKPKVAVIEMKSEKRDPPKLSVQVLPSVDIDSILSDSTDGNMPSPEVIQSPVLAETVPQAPTHIEQEEDYIAFPGTDFIDVTDIPQDQEKEEDEMPEEVLEYNGWSEPVISKYNGIPFPPTAPAPHPTSDVLNDIIERKETLENRLISWVEQEIMARIISEMYPAQRETVPNVSVSDSEESGGVSSDIVETAGAEGLQLFVDTGVPVDSELIRQYVNEAVAETVAVMLGEREERKVQSGAPSTQDVVDTSTRTPLATPQCTPPRTPSPAEIVELHVTTPILSPRSSVSEDEIPKRKSPIQAETKSLDAQILVGTPTVTPVSTPPRVVTPVPLPEEQVTDSIRMPSPPRQSPWEDVELPLEEENPTSVKEEELHPKPLIMSVAQEEEPASPVSIVYSDRGQSPVSLPSEEQKPSPVPPPSCSPSTAESSLTVSVTETETVDQPISEGEVLYSYGQLVAARALAEGGMMFSNLNGSLSSTLRDAHDMDYDPPSEGQVIHRPHQRHHRDPVLSLLVKLNQAPITSNQVIYNPEISDDEHSSGELSEGQRPRFTAGAESVMLGHPLCRDHPVATDRATVHRIRPSSPGQLNGDPGTVLGESATSLGPLSLGELEVNAETSQQPPQAEDMNASPTAVKDVSQKTPEILLADPKPAPARIIHVGVKEEATEHQGAHADLDRTHIEPSVYLTSLLSEESSEPPLGLQTTPGKMSVTLPSMIEEDPPDSIESLHMHDDSSGADTF</sequence>
<feature type="region of interest" description="Disordered" evidence="2">
    <location>
        <begin position="339"/>
        <end position="370"/>
    </location>
</feature>
<feature type="region of interest" description="Disordered" evidence="2">
    <location>
        <begin position="1155"/>
        <end position="1188"/>
    </location>
</feature>
<dbReference type="InterPro" id="IPR029246">
    <property type="entry name" value="TALPID3"/>
</dbReference>
<evidence type="ECO:0000313" key="3">
    <source>
        <dbReference type="EMBL" id="KAJ1107613.1"/>
    </source>
</evidence>
<feature type="region of interest" description="Disordered" evidence="2">
    <location>
        <begin position="1065"/>
        <end position="1100"/>
    </location>
</feature>
<feature type="compositionally biased region" description="Low complexity" evidence="2">
    <location>
        <begin position="1"/>
        <end position="17"/>
    </location>
</feature>
<gene>
    <name evidence="3" type="ORF">NDU88_005003</name>
</gene>
<proteinExistence type="predicted"/>
<organism evidence="3 4">
    <name type="scientific">Pleurodeles waltl</name>
    <name type="common">Iberian ribbed newt</name>
    <dbReference type="NCBI Taxonomy" id="8319"/>
    <lineage>
        <taxon>Eukaryota</taxon>
        <taxon>Metazoa</taxon>
        <taxon>Chordata</taxon>
        <taxon>Craniata</taxon>
        <taxon>Vertebrata</taxon>
        <taxon>Euteleostomi</taxon>
        <taxon>Amphibia</taxon>
        <taxon>Batrachia</taxon>
        <taxon>Caudata</taxon>
        <taxon>Salamandroidea</taxon>
        <taxon>Salamandridae</taxon>
        <taxon>Pleurodelinae</taxon>
        <taxon>Pleurodeles</taxon>
    </lineage>
</organism>
<evidence type="ECO:0000313" key="4">
    <source>
        <dbReference type="Proteomes" id="UP001066276"/>
    </source>
</evidence>
<dbReference type="GO" id="GO:0036064">
    <property type="term" value="C:ciliary basal body"/>
    <property type="evidence" value="ECO:0007669"/>
    <property type="project" value="TreeGrafter"/>
</dbReference>
<feature type="coiled-coil region" evidence="1">
    <location>
        <begin position="249"/>
        <end position="283"/>
    </location>
</feature>
<evidence type="ECO:0000256" key="2">
    <source>
        <dbReference type="SAM" id="MobiDB-lite"/>
    </source>
</evidence>
<comment type="caution">
    <text evidence="3">The sequence shown here is derived from an EMBL/GenBank/DDBJ whole genome shotgun (WGS) entry which is preliminary data.</text>
</comment>
<dbReference type="PANTHER" id="PTHR15721">
    <property type="entry name" value="KIAA0586 PROTEIN"/>
    <property type="match status" value="1"/>
</dbReference>
<feature type="region of interest" description="Disordered" evidence="2">
    <location>
        <begin position="1409"/>
        <end position="1433"/>
    </location>
</feature>
<feature type="region of interest" description="Disordered" evidence="2">
    <location>
        <begin position="100"/>
        <end position="124"/>
    </location>
</feature>
<feature type="region of interest" description="Disordered" evidence="2">
    <location>
        <begin position="1445"/>
        <end position="1468"/>
    </location>
</feature>
<feature type="region of interest" description="Disordered" evidence="2">
    <location>
        <begin position="1522"/>
        <end position="1570"/>
    </location>
</feature>
<dbReference type="PANTHER" id="PTHR15721:SF2">
    <property type="entry name" value="PROTEIN TALPID3"/>
    <property type="match status" value="1"/>
</dbReference>
<feature type="region of interest" description="Disordered" evidence="2">
    <location>
        <begin position="1216"/>
        <end position="1263"/>
    </location>
</feature>
<reference evidence="3" key="1">
    <citation type="journal article" date="2022" name="bioRxiv">
        <title>Sequencing and chromosome-scale assembly of the giantPleurodeles waltlgenome.</title>
        <authorList>
            <person name="Brown T."/>
            <person name="Elewa A."/>
            <person name="Iarovenko S."/>
            <person name="Subramanian E."/>
            <person name="Araus A.J."/>
            <person name="Petzold A."/>
            <person name="Susuki M."/>
            <person name="Suzuki K.-i.T."/>
            <person name="Hayashi T."/>
            <person name="Toyoda A."/>
            <person name="Oliveira C."/>
            <person name="Osipova E."/>
            <person name="Leigh N.D."/>
            <person name="Simon A."/>
            <person name="Yun M.H."/>
        </authorList>
    </citation>
    <scope>NUCLEOTIDE SEQUENCE</scope>
    <source>
        <strain evidence="3">20211129_DDA</strain>
        <tissue evidence="3">Liver</tissue>
    </source>
</reference>
<feature type="coiled-coil region" evidence="1">
    <location>
        <begin position="515"/>
        <end position="542"/>
    </location>
</feature>
<dbReference type="GO" id="GO:0005814">
    <property type="term" value="C:centriole"/>
    <property type="evidence" value="ECO:0007669"/>
    <property type="project" value="TreeGrafter"/>
</dbReference>
<feature type="compositionally biased region" description="Basic and acidic residues" evidence="2">
    <location>
        <begin position="112"/>
        <end position="124"/>
    </location>
</feature>
<feature type="region of interest" description="Disordered" evidence="2">
    <location>
        <begin position="644"/>
        <end position="672"/>
    </location>
</feature>
<accession>A0AAV7N005</accession>
<name>A0AAV7N005_PLEWA</name>
<feature type="compositionally biased region" description="Polar residues" evidence="2">
    <location>
        <begin position="1072"/>
        <end position="1092"/>
    </location>
</feature>